<feature type="domain" description="ABC transmembrane type-1" evidence="8">
    <location>
        <begin position="55"/>
        <end position="235"/>
    </location>
</feature>
<dbReference type="Proteomes" id="UP000494245">
    <property type="component" value="Unassembled WGS sequence"/>
</dbReference>
<sequence>MNPTLRRLAMPLILLVFWQIVASQKLVDPFFFPPPLKIFQALVKLFTHENLLGQIGISLGRATLGFALATVAGLTLGLAIAASRVLEDLLDPLIEYIRPISTFALVPVLIVWFGIGETSKVLLIFKSCFFPIALNTIAGIKGVDGKLILAARSFGARGWFLWRQVLIPAAMPTICTGLRISIGMAMLSIVGVEMLSSDSGLGYLVIDSQRIFATDKMFAGIVIISVIGYSLDRAAKSVEAVALSWHKRASLEGGRS</sequence>
<reference evidence="9 10" key="2">
    <citation type="submission" date="2020-05" db="EMBL/GenBank/DDBJ databases">
        <title>Draft genome sequence of Desulfovibrio sp. strainFSS-1.</title>
        <authorList>
            <person name="Shimoshige H."/>
            <person name="Kobayashi H."/>
            <person name="Maekawa T."/>
        </authorList>
    </citation>
    <scope>NUCLEOTIDE SEQUENCE [LARGE SCALE GENOMIC DNA]</scope>
    <source>
        <strain evidence="9 10">SIID29052-01</strain>
    </source>
</reference>
<evidence type="ECO:0000256" key="6">
    <source>
        <dbReference type="ARBA" id="ARBA00023136"/>
    </source>
</evidence>
<feature type="transmembrane region" description="Helical" evidence="7">
    <location>
        <begin position="121"/>
        <end position="144"/>
    </location>
</feature>
<comment type="subcellular location">
    <subcellularLocation>
        <location evidence="1 7">Cell membrane</location>
        <topology evidence="1 7">Multi-pass membrane protein</topology>
    </subcellularLocation>
</comment>
<dbReference type="InterPro" id="IPR000515">
    <property type="entry name" value="MetI-like"/>
</dbReference>
<evidence type="ECO:0000256" key="1">
    <source>
        <dbReference type="ARBA" id="ARBA00004651"/>
    </source>
</evidence>
<comment type="caution">
    <text evidence="9">The sequence shown here is derived from an EMBL/GenBank/DDBJ whole genome shotgun (WGS) entry which is preliminary data.</text>
</comment>
<dbReference type="Pfam" id="PF00528">
    <property type="entry name" value="BPD_transp_1"/>
    <property type="match status" value="1"/>
</dbReference>
<feature type="transmembrane region" description="Helical" evidence="7">
    <location>
        <begin position="62"/>
        <end position="81"/>
    </location>
</feature>
<keyword evidence="5 7" id="KW-1133">Transmembrane helix</keyword>
<dbReference type="Gene3D" id="1.10.3720.10">
    <property type="entry name" value="MetI-like"/>
    <property type="match status" value="1"/>
</dbReference>
<protein>
    <submittedName>
        <fullName evidence="9">Aliphatic sulfonates transport permease protein SsuC</fullName>
    </submittedName>
</protein>
<dbReference type="CDD" id="cd06261">
    <property type="entry name" value="TM_PBP2"/>
    <property type="match status" value="1"/>
</dbReference>
<dbReference type="AlphaFoldDB" id="A0A6V8LRG1"/>
<evidence type="ECO:0000256" key="5">
    <source>
        <dbReference type="ARBA" id="ARBA00022989"/>
    </source>
</evidence>
<dbReference type="PANTHER" id="PTHR30151:SF0">
    <property type="entry name" value="ABC TRANSPORTER PERMEASE PROTEIN MJ0413-RELATED"/>
    <property type="match status" value="1"/>
</dbReference>
<dbReference type="SUPFAM" id="SSF161098">
    <property type="entry name" value="MetI-like"/>
    <property type="match status" value="1"/>
</dbReference>
<accession>A0A6V8LRG1</accession>
<dbReference type="PANTHER" id="PTHR30151">
    <property type="entry name" value="ALKANE SULFONATE ABC TRANSPORTER-RELATED, MEMBRANE SUBUNIT"/>
    <property type="match status" value="1"/>
</dbReference>
<evidence type="ECO:0000256" key="7">
    <source>
        <dbReference type="RuleBase" id="RU363032"/>
    </source>
</evidence>
<dbReference type="EMBL" id="BLTE01000001">
    <property type="protein sequence ID" value="GFK92366.1"/>
    <property type="molecule type" value="Genomic_DNA"/>
</dbReference>
<dbReference type="FunFam" id="1.10.3720.10:FF:000003">
    <property type="entry name" value="Aliphatic sulfonate ABC transporter permease"/>
    <property type="match status" value="1"/>
</dbReference>
<comment type="similarity">
    <text evidence="7">Belongs to the binding-protein-dependent transport system permease family.</text>
</comment>
<evidence type="ECO:0000313" key="9">
    <source>
        <dbReference type="EMBL" id="GFK92366.1"/>
    </source>
</evidence>
<reference evidence="9 10" key="1">
    <citation type="submission" date="2020-04" db="EMBL/GenBank/DDBJ databases">
        <authorList>
            <consortium name="Desulfovibrio sp. FSS-1 genome sequencing consortium"/>
            <person name="Shimoshige H."/>
            <person name="Kobayashi H."/>
            <person name="Maekawa T."/>
        </authorList>
    </citation>
    <scope>NUCLEOTIDE SEQUENCE [LARGE SCALE GENOMIC DNA]</scope>
    <source>
        <strain evidence="9 10">SIID29052-01</strain>
    </source>
</reference>
<name>A0A6V8LRG1_9BACT</name>
<dbReference type="PROSITE" id="PS50928">
    <property type="entry name" value="ABC_TM1"/>
    <property type="match status" value="1"/>
</dbReference>
<evidence type="ECO:0000256" key="2">
    <source>
        <dbReference type="ARBA" id="ARBA00022448"/>
    </source>
</evidence>
<proteinExistence type="inferred from homology"/>
<organism evidence="9 10">
    <name type="scientific">Fundidesulfovibrio magnetotacticus</name>
    <dbReference type="NCBI Taxonomy" id="2730080"/>
    <lineage>
        <taxon>Bacteria</taxon>
        <taxon>Pseudomonadati</taxon>
        <taxon>Thermodesulfobacteriota</taxon>
        <taxon>Desulfovibrionia</taxon>
        <taxon>Desulfovibrionales</taxon>
        <taxon>Desulfovibrionaceae</taxon>
        <taxon>Fundidesulfovibrio</taxon>
    </lineage>
</organism>
<dbReference type="InterPro" id="IPR035906">
    <property type="entry name" value="MetI-like_sf"/>
</dbReference>
<evidence type="ECO:0000256" key="3">
    <source>
        <dbReference type="ARBA" id="ARBA00022475"/>
    </source>
</evidence>
<dbReference type="RefSeq" id="WP_173080416.1">
    <property type="nucleotide sequence ID" value="NZ_BLTE01000001.1"/>
</dbReference>
<dbReference type="GO" id="GO:0042918">
    <property type="term" value="P:alkanesulfonate transmembrane transport"/>
    <property type="evidence" value="ECO:0007669"/>
    <property type="project" value="UniProtKB-ARBA"/>
</dbReference>
<feature type="transmembrane region" description="Helical" evidence="7">
    <location>
        <begin position="93"/>
        <end position="115"/>
    </location>
</feature>
<keyword evidence="10" id="KW-1185">Reference proteome</keyword>
<evidence type="ECO:0000259" key="8">
    <source>
        <dbReference type="PROSITE" id="PS50928"/>
    </source>
</evidence>
<dbReference type="GO" id="GO:0005886">
    <property type="term" value="C:plasma membrane"/>
    <property type="evidence" value="ECO:0007669"/>
    <property type="project" value="UniProtKB-SubCell"/>
</dbReference>
<evidence type="ECO:0000313" key="10">
    <source>
        <dbReference type="Proteomes" id="UP000494245"/>
    </source>
</evidence>
<evidence type="ECO:0000256" key="4">
    <source>
        <dbReference type="ARBA" id="ARBA00022692"/>
    </source>
</evidence>
<keyword evidence="6 7" id="KW-0472">Membrane</keyword>
<keyword evidence="3" id="KW-1003">Cell membrane</keyword>
<gene>
    <name evidence="9" type="primary">ssuC_1</name>
    <name evidence="9" type="ORF">NNJEOMEG_00191</name>
</gene>
<keyword evidence="2 7" id="KW-0813">Transport</keyword>
<keyword evidence="4 7" id="KW-0812">Transmembrane</keyword>
<feature type="transmembrane region" description="Helical" evidence="7">
    <location>
        <begin position="165"/>
        <end position="191"/>
    </location>
</feature>